<sequence length="88" mass="9482">MSRGRPWSADDAARLRRLVAAGCTDGEIAGAMARHPDLIRRRRREAGLSPGQSRAATVALMRVNRRRLGRKVAGRAEAAPGEPRGEPG</sequence>
<evidence type="ECO:0000313" key="2">
    <source>
        <dbReference type="EMBL" id="MBU8874622.1"/>
    </source>
</evidence>
<feature type="region of interest" description="Disordered" evidence="1">
    <location>
        <begin position="69"/>
        <end position="88"/>
    </location>
</feature>
<name>A0ABS6ILI9_9HYPH</name>
<dbReference type="RefSeq" id="WP_216960485.1">
    <property type="nucleotide sequence ID" value="NZ_JAHOPB010000001.1"/>
</dbReference>
<gene>
    <name evidence="2" type="ORF">KQ910_12680</name>
</gene>
<dbReference type="Proteomes" id="UP000727907">
    <property type="component" value="Unassembled WGS sequence"/>
</dbReference>
<proteinExistence type="predicted"/>
<organism evidence="2 3">
    <name type="scientific">Reyranella humidisoli</name>
    <dbReference type="NCBI Taxonomy" id="2849149"/>
    <lineage>
        <taxon>Bacteria</taxon>
        <taxon>Pseudomonadati</taxon>
        <taxon>Pseudomonadota</taxon>
        <taxon>Alphaproteobacteria</taxon>
        <taxon>Hyphomicrobiales</taxon>
        <taxon>Reyranellaceae</taxon>
        <taxon>Reyranella</taxon>
    </lineage>
</organism>
<dbReference type="EMBL" id="JAHOPB010000001">
    <property type="protein sequence ID" value="MBU8874622.1"/>
    <property type="molecule type" value="Genomic_DNA"/>
</dbReference>
<evidence type="ECO:0000256" key="1">
    <source>
        <dbReference type="SAM" id="MobiDB-lite"/>
    </source>
</evidence>
<keyword evidence="3" id="KW-1185">Reference proteome</keyword>
<protein>
    <recommendedName>
        <fullName evidence="4">GcrA cell cycle regulator</fullName>
    </recommendedName>
</protein>
<evidence type="ECO:0000313" key="3">
    <source>
        <dbReference type="Proteomes" id="UP000727907"/>
    </source>
</evidence>
<comment type="caution">
    <text evidence="2">The sequence shown here is derived from an EMBL/GenBank/DDBJ whole genome shotgun (WGS) entry which is preliminary data.</text>
</comment>
<accession>A0ABS6ILI9</accession>
<reference evidence="2 3" key="1">
    <citation type="submission" date="2021-06" db="EMBL/GenBank/DDBJ databases">
        <authorList>
            <person name="Lee D.H."/>
        </authorList>
    </citation>
    <scope>NUCLEOTIDE SEQUENCE [LARGE SCALE GENOMIC DNA]</scope>
    <source>
        <strain evidence="2 3">MMS21-HV4-11</strain>
    </source>
</reference>
<evidence type="ECO:0008006" key="4">
    <source>
        <dbReference type="Google" id="ProtNLM"/>
    </source>
</evidence>